<reference evidence="2" key="1">
    <citation type="journal article" date="2020" name="Cell">
        <title>Large-Scale Comparative Analyses of Tick Genomes Elucidate Their Genetic Diversity and Vector Capacities.</title>
        <authorList>
            <consortium name="Tick Genome and Microbiome Consortium (TIGMIC)"/>
            <person name="Jia N."/>
            <person name="Wang J."/>
            <person name="Shi W."/>
            <person name="Du L."/>
            <person name="Sun Y."/>
            <person name="Zhan W."/>
            <person name="Jiang J.F."/>
            <person name="Wang Q."/>
            <person name="Zhang B."/>
            <person name="Ji P."/>
            <person name="Bell-Sakyi L."/>
            <person name="Cui X.M."/>
            <person name="Yuan T.T."/>
            <person name="Jiang B.G."/>
            <person name="Yang W.F."/>
            <person name="Lam T.T."/>
            <person name="Chang Q.C."/>
            <person name="Ding S.J."/>
            <person name="Wang X.J."/>
            <person name="Zhu J.G."/>
            <person name="Ruan X.D."/>
            <person name="Zhao L."/>
            <person name="Wei J.T."/>
            <person name="Ye R.Z."/>
            <person name="Que T.C."/>
            <person name="Du C.H."/>
            <person name="Zhou Y.H."/>
            <person name="Cheng J.X."/>
            <person name="Dai P.F."/>
            <person name="Guo W.B."/>
            <person name="Han X.H."/>
            <person name="Huang E.J."/>
            <person name="Li L.F."/>
            <person name="Wei W."/>
            <person name="Gao Y.C."/>
            <person name="Liu J.Z."/>
            <person name="Shao H.Z."/>
            <person name="Wang X."/>
            <person name="Wang C.C."/>
            <person name="Yang T.C."/>
            <person name="Huo Q.B."/>
            <person name="Li W."/>
            <person name="Chen H.Y."/>
            <person name="Chen S.E."/>
            <person name="Zhou L.G."/>
            <person name="Ni X.B."/>
            <person name="Tian J.H."/>
            <person name="Sheng Y."/>
            <person name="Liu T."/>
            <person name="Pan Y.S."/>
            <person name="Xia L.Y."/>
            <person name="Li J."/>
            <person name="Zhao F."/>
            <person name="Cao W.C."/>
        </authorList>
    </citation>
    <scope>NUCLEOTIDE SEQUENCE</scope>
    <source>
        <strain evidence="2">Rsan-2018</strain>
    </source>
</reference>
<keyword evidence="1" id="KW-0472">Membrane</keyword>
<keyword evidence="1" id="KW-0812">Transmembrane</keyword>
<evidence type="ECO:0000313" key="2">
    <source>
        <dbReference type="EMBL" id="KAH7942767.1"/>
    </source>
</evidence>
<dbReference type="OMA" id="HTINSCT"/>
<feature type="transmembrane region" description="Helical" evidence="1">
    <location>
        <begin position="51"/>
        <end position="80"/>
    </location>
</feature>
<comment type="caution">
    <text evidence="2">The sequence shown here is derived from an EMBL/GenBank/DDBJ whole genome shotgun (WGS) entry which is preliminary data.</text>
</comment>
<keyword evidence="3" id="KW-1185">Reference proteome</keyword>
<name>A0A9D4PIC1_RHISA</name>
<keyword evidence="1" id="KW-1133">Transmembrane helix</keyword>
<evidence type="ECO:0000256" key="1">
    <source>
        <dbReference type="SAM" id="Phobius"/>
    </source>
</evidence>
<dbReference type="VEuPathDB" id="VectorBase:RSAN_041815"/>
<dbReference type="AlphaFoldDB" id="A0A9D4PIC1"/>
<dbReference type="EMBL" id="JABSTV010001253">
    <property type="protein sequence ID" value="KAH7942767.1"/>
    <property type="molecule type" value="Genomic_DNA"/>
</dbReference>
<dbReference type="Proteomes" id="UP000821837">
    <property type="component" value="Unassembled WGS sequence"/>
</dbReference>
<gene>
    <name evidence="2" type="ORF">HPB52_001121</name>
</gene>
<accession>A0A9D4PIC1</accession>
<organism evidence="2 3">
    <name type="scientific">Rhipicephalus sanguineus</name>
    <name type="common">Brown dog tick</name>
    <name type="synonym">Ixodes sanguineus</name>
    <dbReference type="NCBI Taxonomy" id="34632"/>
    <lineage>
        <taxon>Eukaryota</taxon>
        <taxon>Metazoa</taxon>
        <taxon>Ecdysozoa</taxon>
        <taxon>Arthropoda</taxon>
        <taxon>Chelicerata</taxon>
        <taxon>Arachnida</taxon>
        <taxon>Acari</taxon>
        <taxon>Parasitiformes</taxon>
        <taxon>Ixodida</taxon>
        <taxon>Ixodoidea</taxon>
        <taxon>Ixodidae</taxon>
        <taxon>Rhipicephalinae</taxon>
        <taxon>Rhipicephalus</taxon>
        <taxon>Rhipicephalus</taxon>
    </lineage>
</organism>
<reference evidence="2" key="2">
    <citation type="submission" date="2021-09" db="EMBL/GenBank/DDBJ databases">
        <authorList>
            <person name="Jia N."/>
            <person name="Wang J."/>
            <person name="Shi W."/>
            <person name="Du L."/>
            <person name="Sun Y."/>
            <person name="Zhan W."/>
            <person name="Jiang J."/>
            <person name="Wang Q."/>
            <person name="Zhang B."/>
            <person name="Ji P."/>
            <person name="Sakyi L.B."/>
            <person name="Cui X."/>
            <person name="Yuan T."/>
            <person name="Jiang B."/>
            <person name="Yang W."/>
            <person name="Lam T.T.-Y."/>
            <person name="Chang Q."/>
            <person name="Ding S."/>
            <person name="Wang X."/>
            <person name="Zhu J."/>
            <person name="Ruan X."/>
            <person name="Zhao L."/>
            <person name="Wei J."/>
            <person name="Que T."/>
            <person name="Du C."/>
            <person name="Cheng J."/>
            <person name="Dai P."/>
            <person name="Han X."/>
            <person name="Huang E."/>
            <person name="Gao Y."/>
            <person name="Liu J."/>
            <person name="Shao H."/>
            <person name="Ye R."/>
            <person name="Li L."/>
            <person name="Wei W."/>
            <person name="Wang X."/>
            <person name="Wang C."/>
            <person name="Huo Q."/>
            <person name="Li W."/>
            <person name="Guo W."/>
            <person name="Chen H."/>
            <person name="Chen S."/>
            <person name="Zhou L."/>
            <person name="Zhou L."/>
            <person name="Ni X."/>
            <person name="Tian J."/>
            <person name="Zhou Y."/>
            <person name="Sheng Y."/>
            <person name="Liu T."/>
            <person name="Pan Y."/>
            <person name="Xia L."/>
            <person name="Li J."/>
            <person name="Zhao F."/>
            <person name="Cao W."/>
        </authorList>
    </citation>
    <scope>NUCLEOTIDE SEQUENCE</scope>
    <source>
        <strain evidence="2">Rsan-2018</strain>
        <tissue evidence="2">Larvae</tissue>
    </source>
</reference>
<dbReference type="Pfam" id="PF16015">
    <property type="entry name" value="Promethin"/>
    <property type="match status" value="1"/>
</dbReference>
<sequence>MSNRPASMMDNVSTTINMLMQRATSQIELVRESELYQTYLKDNPVLSACAAIMLGVLSLPALTFLSFIIVLCLLTFMGFLFIEGTLITFGVIVTVGILFFIGTFVASFGFCLYAVFYVLQTLKRVGSSTDSSKKPQ</sequence>
<protein>
    <submittedName>
        <fullName evidence="2">Uncharacterized protein</fullName>
    </submittedName>
</protein>
<feature type="transmembrane region" description="Helical" evidence="1">
    <location>
        <begin position="86"/>
        <end position="119"/>
    </location>
</feature>
<evidence type="ECO:0000313" key="3">
    <source>
        <dbReference type="Proteomes" id="UP000821837"/>
    </source>
</evidence>
<proteinExistence type="predicted"/>
<dbReference type="OrthoDB" id="8019798at2759"/>